<reference evidence="10 11" key="1">
    <citation type="submission" date="2020-08" db="EMBL/GenBank/DDBJ databases">
        <title>Genomic Encyclopedia of Type Strains, Phase IV (KMG-IV): sequencing the most valuable type-strain genomes for metagenomic binning, comparative biology and taxonomic classification.</title>
        <authorList>
            <person name="Goeker M."/>
        </authorList>
    </citation>
    <scope>NUCLEOTIDE SEQUENCE [LARGE SCALE GENOMIC DNA]</scope>
    <source>
        <strain evidence="10 11">DSM 16268</strain>
    </source>
</reference>
<comment type="similarity">
    <text evidence="1 8">Belongs to the SOS response-associated peptidase family.</text>
</comment>
<organism evidence="10 11">
    <name type="scientific">Prosthecomicrobium pneumaticum</name>
    <dbReference type="NCBI Taxonomy" id="81895"/>
    <lineage>
        <taxon>Bacteria</taxon>
        <taxon>Pseudomonadati</taxon>
        <taxon>Pseudomonadota</taxon>
        <taxon>Alphaproteobacteria</taxon>
        <taxon>Hyphomicrobiales</taxon>
        <taxon>Kaistiaceae</taxon>
        <taxon>Prosthecomicrobium</taxon>
    </lineage>
</organism>
<keyword evidence="6" id="KW-0238">DNA-binding</keyword>
<evidence type="ECO:0000256" key="7">
    <source>
        <dbReference type="ARBA" id="ARBA00023239"/>
    </source>
</evidence>
<dbReference type="InterPro" id="IPR003738">
    <property type="entry name" value="SRAP"/>
</dbReference>
<sequence length="252" mass="26902">MCGRFSLTADARAVMEEFSVTGLGWLPPRYNIAPTQPVLVIRAGRHGREAVLMRWGLIPRWAKDPSRLPLLFNARAETLAEKPAFRGALRHRRVVLPASGFYEWRRSADGKRRDPYYIRPRGGGLLALAGLAEDYADDKGNEIDTVTIVTTPANATLAPIHDRMPAILSRDAVAGWIGGDLGGAALPVGLLAPAPADLLEAIPVGPRVNRAAADDAGLQERVERAEPAAGSEAPADATPPAGPSGDPQLDLF</sequence>
<comment type="caution">
    <text evidence="10">The sequence shown here is derived from an EMBL/GenBank/DDBJ whole genome shotgun (WGS) entry which is preliminary data.</text>
</comment>
<dbReference type="PANTHER" id="PTHR13604:SF0">
    <property type="entry name" value="ABASIC SITE PROCESSING PROTEIN HMCES"/>
    <property type="match status" value="1"/>
</dbReference>
<keyword evidence="5" id="KW-0190">Covalent protein-DNA linkage</keyword>
<evidence type="ECO:0000256" key="2">
    <source>
        <dbReference type="ARBA" id="ARBA00022670"/>
    </source>
</evidence>
<keyword evidence="7" id="KW-0456">Lyase</keyword>
<evidence type="ECO:0000256" key="4">
    <source>
        <dbReference type="ARBA" id="ARBA00022801"/>
    </source>
</evidence>
<dbReference type="EMBL" id="JACHOO010000002">
    <property type="protein sequence ID" value="MBB5751940.1"/>
    <property type="molecule type" value="Genomic_DNA"/>
</dbReference>
<keyword evidence="2 8" id="KW-0645">Protease</keyword>
<name>A0A7W9CU39_9HYPH</name>
<dbReference type="GO" id="GO:0008233">
    <property type="term" value="F:peptidase activity"/>
    <property type="evidence" value="ECO:0007669"/>
    <property type="project" value="UniProtKB-KW"/>
</dbReference>
<evidence type="ECO:0000256" key="6">
    <source>
        <dbReference type="ARBA" id="ARBA00023125"/>
    </source>
</evidence>
<evidence type="ECO:0000256" key="8">
    <source>
        <dbReference type="RuleBase" id="RU364100"/>
    </source>
</evidence>
<accession>A0A7W9CU39</accession>
<dbReference type="SUPFAM" id="SSF143081">
    <property type="entry name" value="BB1717-like"/>
    <property type="match status" value="1"/>
</dbReference>
<evidence type="ECO:0000256" key="9">
    <source>
        <dbReference type="SAM" id="MobiDB-lite"/>
    </source>
</evidence>
<proteinExistence type="inferred from homology"/>
<dbReference type="InterPro" id="IPR036590">
    <property type="entry name" value="SRAP-like"/>
</dbReference>
<keyword evidence="11" id="KW-1185">Reference proteome</keyword>
<protein>
    <recommendedName>
        <fullName evidence="8">Abasic site processing protein</fullName>
        <ecNumber evidence="8">3.4.-.-</ecNumber>
    </recommendedName>
</protein>
<dbReference type="RefSeq" id="WP_183853157.1">
    <property type="nucleotide sequence ID" value="NZ_JACHOO010000002.1"/>
</dbReference>
<evidence type="ECO:0000256" key="1">
    <source>
        <dbReference type="ARBA" id="ARBA00008136"/>
    </source>
</evidence>
<dbReference type="GO" id="GO:0106300">
    <property type="term" value="P:protein-DNA covalent cross-linking repair"/>
    <property type="evidence" value="ECO:0007669"/>
    <property type="project" value="InterPro"/>
</dbReference>
<keyword evidence="4 8" id="KW-0378">Hydrolase</keyword>
<dbReference type="Pfam" id="PF02586">
    <property type="entry name" value="SRAP"/>
    <property type="match status" value="1"/>
</dbReference>
<dbReference type="AlphaFoldDB" id="A0A7W9CU39"/>
<evidence type="ECO:0000256" key="5">
    <source>
        <dbReference type="ARBA" id="ARBA00023124"/>
    </source>
</evidence>
<dbReference type="GO" id="GO:0003697">
    <property type="term" value="F:single-stranded DNA binding"/>
    <property type="evidence" value="ECO:0007669"/>
    <property type="project" value="InterPro"/>
</dbReference>
<dbReference type="GO" id="GO:0016829">
    <property type="term" value="F:lyase activity"/>
    <property type="evidence" value="ECO:0007669"/>
    <property type="project" value="UniProtKB-KW"/>
</dbReference>
<evidence type="ECO:0000256" key="3">
    <source>
        <dbReference type="ARBA" id="ARBA00022763"/>
    </source>
</evidence>
<feature type="region of interest" description="Disordered" evidence="9">
    <location>
        <begin position="212"/>
        <end position="252"/>
    </location>
</feature>
<dbReference type="GO" id="GO:0006508">
    <property type="term" value="P:proteolysis"/>
    <property type="evidence" value="ECO:0007669"/>
    <property type="project" value="UniProtKB-KW"/>
</dbReference>
<dbReference type="Gene3D" id="3.90.1680.10">
    <property type="entry name" value="SOS response associated peptidase-like"/>
    <property type="match status" value="1"/>
</dbReference>
<dbReference type="PANTHER" id="PTHR13604">
    <property type="entry name" value="DC12-RELATED"/>
    <property type="match status" value="1"/>
</dbReference>
<keyword evidence="3" id="KW-0227">DNA damage</keyword>
<evidence type="ECO:0000313" key="10">
    <source>
        <dbReference type="EMBL" id="MBB5751940.1"/>
    </source>
</evidence>
<dbReference type="Proteomes" id="UP000523821">
    <property type="component" value="Unassembled WGS sequence"/>
</dbReference>
<dbReference type="EC" id="3.4.-.-" evidence="8"/>
<gene>
    <name evidence="10" type="ORF">GGQ63_000992</name>
</gene>
<evidence type="ECO:0000313" key="11">
    <source>
        <dbReference type="Proteomes" id="UP000523821"/>
    </source>
</evidence>